<comment type="caution">
    <text evidence="4">The sequence shown here is derived from an EMBL/GenBank/DDBJ whole genome shotgun (WGS) entry which is preliminary data.</text>
</comment>
<dbReference type="InterPro" id="IPR029030">
    <property type="entry name" value="Caspase-like_dom_sf"/>
</dbReference>
<dbReference type="PRINTS" id="PR00298">
    <property type="entry name" value="CHAPERONIN60"/>
</dbReference>
<dbReference type="InterPro" id="IPR011600">
    <property type="entry name" value="Pept_C14_caspase"/>
</dbReference>
<name>A0ABP8CBL3_9ACTN</name>
<comment type="similarity">
    <text evidence="1">Belongs to the chaperonin (HSP60) family.</text>
</comment>
<gene>
    <name evidence="4" type="ORF">GCM10022254_48540</name>
</gene>
<evidence type="ECO:0000259" key="3">
    <source>
        <dbReference type="Pfam" id="PF00656"/>
    </source>
</evidence>
<dbReference type="InterPro" id="IPR027413">
    <property type="entry name" value="GROEL-like_equatorial_sf"/>
</dbReference>
<evidence type="ECO:0000313" key="5">
    <source>
        <dbReference type="Proteomes" id="UP001501710"/>
    </source>
</evidence>
<dbReference type="InterPro" id="IPR027410">
    <property type="entry name" value="TCP-1-like_intermed_sf"/>
</dbReference>
<protein>
    <recommendedName>
        <fullName evidence="3">Peptidase C14 caspase domain-containing protein</fullName>
    </recommendedName>
</protein>
<evidence type="ECO:0000313" key="4">
    <source>
        <dbReference type="EMBL" id="GAA4237166.1"/>
    </source>
</evidence>
<accession>A0ABP8CBL3</accession>
<dbReference type="NCBIfam" id="NF047832">
    <property type="entry name" value="caspase_w_EACC1"/>
    <property type="match status" value="1"/>
</dbReference>
<sequence>MTGLPDPNASRAVLIGVHQYETLDALPAVEQNLTGLRDVFTDPALWGLPESNCVLVSQPQSSRAVLDVLWETARQATDALIVYYAGHGLTDPRSDELCLALPDSDPERSYTALPYESVRRVVLEAGAQAVRKVVILDCCYSGRALGPGMSASTQIADQAVVDGSHLLTATAATRKALAPLGERYTAFTGELISTLTEGVPNGPELLDMETVYRRLHARLAARSLPTPQQRNRNAGGLIALARNTAFGVAPEPPPTALPSARVAQSTSDDVREGFVRLATSIARTLGPRPTPFMYTEPGGAHAVTTDPAVICAVTAGSGTGTDPGGDLVRALVDQMRRDWSDGAATAVVMAQAMIRAALDFLRVDGVLPAQLGAELLRNGDWAAETIRGTATKARERDQLIRVIAAATDNRSEATMLVRAAGRVGREGVIQVKPRPSRPMMLETHEGVFFPAKIGNYPAHTFADEALLLLPGQRPRDLRRWARKVYGTAVLLQAQTDQLVLTFVGGSLAPWYIKLGDPLGVLGDIARLIGADLTDPRCFVVVPKIRVDGDGLYVERGPRYDAGEVAQQVEVLRVMLAHACSAAESDRLRLGLAQMAGDVATVWLGSSSSDRDADLATRVTTLLRARDGLSALIEHGFVDGAGVALQKVASEIAREQSSPAMTVLHAGLAAPAPRLKAVSNRRVFRRRSIKDSAAVTAGAVQAATATTERYLRLI</sequence>
<dbReference type="RefSeq" id="WP_344900421.1">
    <property type="nucleotide sequence ID" value="NZ_BAABAS010000016.1"/>
</dbReference>
<evidence type="ECO:0000256" key="2">
    <source>
        <dbReference type="ARBA" id="ARBA00023186"/>
    </source>
</evidence>
<dbReference type="InterPro" id="IPR001844">
    <property type="entry name" value="Cpn60/GroEL"/>
</dbReference>
<dbReference type="PANTHER" id="PTHR45633">
    <property type="entry name" value="60 KDA HEAT SHOCK PROTEIN, MITOCHONDRIAL"/>
    <property type="match status" value="1"/>
</dbReference>
<organism evidence="4 5">
    <name type="scientific">Actinomadura meridiana</name>
    <dbReference type="NCBI Taxonomy" id="559626"/>
    <lineage>
        <taxon>Bacteria</taxon>
        <taxon>Bacillati</taxon>
        <taxon>Actinomycetota</taxon>
        <taxon>Actinomycetes</taxon>
        <taxon>Streptosporangiales</taxon>
        <taxon>Thermomonosporaceae</taxon>
        <taxon>Actinomadura</taxon>
    </lineage>
</organism>
<reference evidence="5" key="1">
    <citation type="journal article" date="2019" name="Int. J. Syst. Evol. Microbiol.">
        <title>The Global Catalogue of Microorganisms (GCM) 10K type strain sequencing project: providing services to taxonomists for standard genome sequencing and annotation.</title>
        <authorList>
            <consortium name="The Broad Institute Genomics Platform"/>
            <consortium name="The Broad Institute Genome Sequencing Center for Infectious Disease"/>
            <person name="Wu L."/>
            <person name="Ma J."/>
        </authorList>
    </citation>
    <scope>NUCLEOTIDE SEQUENCE [LARGE SCALE GENOMIC DNA]</scope>
    <source>
        <strain evidence="5">JCM 17440</strain>
    </source>
</reference>
<evidence type="ECO:0000256" key="1">
    <source>
        <dbReference type="ARBA" id="ARBA00006607"/>
    </source>
</evidence>
<dbReference type="Pfam" id="PF00656">
    <property type="entry name" value="Peptidase_C14"/>
    <property type="match status" value="1"/>
</dbReference>
<dbReference type="Gene3D" id="3.30.260.10">
    <property type="entry name" value="TCP-1-like chaperonin intermediate domain"/>
    <property type="match status" value="1"/>
</dbReference>
<dbReference type="Proteomes" id="UP001501710">
    <property type="component" value="Unassembled WGS sequence"/>
</dbReference>
<keyword evidence="2" id="KW-0143">Chaperone</keyword>
<dbReference type="EMBL" id="BAABAS010000016">
    <property type="protein sequence ID" value="GAA4237166.1"/>
    <property type="molecule type" value="Genomic_DNA"/>
</dbReference>
<dbReference type="SUPFAM" id="SSF52129">
    <property type="entry name" value="Caspase-like"/>
    <property type="match status" value="1"/>
</dbReference>
<dbReference type="Gene3D" id="3.40.50.1460">
    <property type="match status" value="1"/>
</dbReference>
<feature type="domain" description="Peptidase C14 caspase" evidence="3">
    <location>
        <begin position="11"/>
        <end position="220"/>
    </location>
</feature>
<proteinExistence type="inferred from homology"/>
<dbReference type="Gene3D" id="1.10.560.10">
    <property type="entry name" value="GroEL-like equatorial domain"/>
    <property type="match status" value="1"/>
</dbReference>
<dbReference type="SUPFAM" id="SSF48592">
    <property type="entry name" value="GroEL equatorial domain-like"/>
    <property type="match status" value="1"/>
</dbReference>
<keyword evidence="5" id="KW-1185">Reference proteome</keyword>